<proteinExistence type="predicted"/>
<reference evidence="1" key="2">
    <citation type="submission" date="2022-05" db="EMBL/GenBank/DDBJ databases">
        <authorList>
            <person name="Proctor A.L."/>
            <person name="Phillips G.J."/>
            <person name="Wannemuehler M.J."/>
        </authorList>
    </citation>
    <scope>NUCLEOTIDE SEQUENCE</scope>
    <source>
        <strain evidence="1">ASF457</strain>
    </source>
</reference>
<dbReference type="EMBL" id="CP097562">
    <property type="protein sequence ID" value="USF23931.1"/>
    <property type="molecule type" value="Genomic_DNA"/>
</dbReference>
<dbReference type="KEGG" id="msch:N508_001004"/>
<dbReference type="RefSeq" id="WP_023275301.1">
    <property type="nucleotide sequence ID" value="NZ_CP097562.1"/>
</dbReference>
<keyword evidence="2" id="KW-1185">Reference proteome</keyword>
<name>V2QD26_9BACT</name>
<evidence type="ECO:0000313" key="2">
    <source>
        <dbReference type="Proteomes" id="UP000017429"/>
    </source>
</evidence>
<protein>
    <submittedName>
        <fullName evidence="1">Uncharacterized protein</fullName>
    </submittedName>
</protein>
<accession>V2QD26</accession>
<dbReference type="AlphaFoldDB" id="V2QD26"/>
<organism evidence="1 2">
    <name type="scientific">Mucispirillum schaedleri ASF457</name>
    <dbReference type="NCBI Taxonomy" id="1379858"/>
    <lineage>
        <taxon>Bacteria</taxon>
        <taxon>Pseudomonadati</taxon>
        <taxon>Deferribacterota</taxon>
        <taxon>Deferribacteres</taxon>
        <taxon>Deferribacterales</taxon>
        <taxon>Mucispirillaceae</taxon>
        <taxon>Mucispirillum</taxon>
    </lineage>
</organism>
<reference evidence="1" key="1">
    <citation type="journal article" date="2014" name="Genome Announc.">
        <title>Draft genome sequences of the altered schaedler flora, a defined bacterial community from gnotobiotic mice.</title>
        <authorList>
            <person name="Wannemuehler M.J."/>
            <person name="Overstreet A.M."/>
            <person name="Ward D.V."/>
            <person name="Phillips G.J."/>
        </authorList>
    </citation>
    <scope>NUCLEOTIDE SEQUENCE</scope>
    <source>
        <strain evidence="1">ASF457</strain>
    </source>
</reference>
<gene>
    <name evidence="1" type="ORF">N508_001004</name>
</gene>
<dbReference type="Proteomes" id="UP000017429">
    <property type="component" value="Chromosome"/>
</dbReference>
<reference evidence="1" key="3">
    <citation type="submission" date="2022-06" db="EMBL/GenBank/DDBJ databases">
        <title>Resources to Facilitate Use of the Altered Schaedler Flora (ASF) Mouse Model to Study Microbiome Function.</title>
        <authorList>
            <person name="Proctor A."/>
            <person name="Parvinroo S."/>
            <person name="Richie T."/>
            <person name="Jia X."/>
            <person name="Lee S.T.M."/>
            <person name="Karp P.D."/>
            <person name="Paley S."/>
            <person name="Kostic A.D."/>
            <person name="Pierre J.F."/>
            <person name="Wannemuehler M.J."/>
            <person name="Phillips G.J."/>
        </authorList>
    </citation>
    <scope>NUCLEOTIDE SEQUENCE</scope>
    <source>
        <strain evidence="1">ASF457</strain>
    </source>
</reference>
<evidence type="ECO:0000313" key="1">
    <source>
        <dbReference type="EMBL" id="USF23931.1"/>
    </source>
</evidence>
<sequence length="464" mass="53559">MLNDIIEQFMKSKNMTNFDFSLRPNHDIDNPFAKTSMDIIDRLQQSIEKADKSVLGDVLLDEAKEHINFSYKIYSQVVKMTAEDEGLLFKARLIEILNELESKCDNENEQFADLLDFAAILTNIIENHIHDNELKNAFIITLLLFETAEEMRIRNIHIPFTLEFKDYIIDNHLTLLHVITAKAHQHNDKETNNFFINEILQYINKFAYNKNVGICFDMLYFASYLTNEESAAVITQAAAELQKHTAHSTSKSILNYINAGIIYADKGSDETVEYVCKNVKDYHCIGNIANTCMLIDDIKCAEKILEFVVKNKKLPKQFKLSFYQQLQIVYSLLQNETKFAKIAKARFALGDKNAYFDAVDAYTSLGIYEQVKEEIHKTACRQVPIYDYCSLLADNKEFTLLIDRFNIIQSTKDISEAVKFMDDKGIALYDDDTNKRLLNILEEKTKNYKKLSAHVKSLLDLITL</sequence>